<dbReference type="EMBL" id="GBRH01186283">
    <property type="protein sequence ID" value="JAE11613.1"/>
    <property type="molecule type" value="Transcribed_RNA"/>
</dbReference>
<evidence type="ECO:0008006" key="3">
    <source>
        <dbReference type="Google" id="ProtNLM"/>
    </source>
</evidence>
<reference evidence="2" key="2">
    <citation type="journal article" date="2015" name="Data Brief">
        <title>Shoot transcriptome of the giant reed, Arundo donax.</title>
        <authorList>
            <person name="Barrero R.A."/>
            <person name="Guerrero F.D."/>
            <person name="Moolhuijzen P."/>
            <person name="Goolsby J.A."/>
            <person name="Tidwell J."/>
            <person name="Bellgard S.E."/>
            <person name="Bellgard M.I."/>
        </authorList>
    </citation>
    <scope>NUCLEOTIDE SEQUENCE</scope>
    <source>
        <tissue evidence="2">Shoot tissue taken approximately 20 cm above the soil surface</tissue>
    </source>
</reference>
<evidence type="ECO:0000313" key="2">
    <source>
        <dbReference type="EMBL" id="JAE11613.1"/>
    </source>
</evidence>
<dbReference type="AlphaFoldDB" id="A0A0A9FTJ7"/>
<proteinExistence type="predicted"/>
<reference evidence="2" key="1">
    <citation type="submission" date="2014-09" db="EMBL/GenBank/DDBJ databases">
        <authorList>
            <person name="Magalhaes I.L.F."/>
            <person name="Oliveira U."/>
            <person name="Santos F.R."/>
            <person name="Vidigal T.H.D.A."/>
            <person name="Brescovit A.D."/>
            <person name="Santos A.J."/>
        </authorList>
    </citation>
    <scope>NUCLEOTIDE SEQUENCE</scope>
    <source>
        <tissue evidence="2">Shoot tissue taken approximately 20 cm above the soil surface</tissue>
    </source>
</reference>
<feature type="chain" id="PRO_5002047502" description="Secreted protein" evidence="1">
    <location>
        <begin position="26"/>
        <end position="67"/>
    </location>
</feature>
<accession>A0A0A9FTJ7</accession>
<name>A0A0A9FTJ7_ARUDO</name>
<keyword evidence="1" id="KW-0732">Signal</keyword>
<organism evidence="2">
    <name type="scientific">Arundo donax</name>
    <name type="common">Giant reed</name>
    <name type="synonym">Donax arundinaceus</name>
    <dbReference type="NCBI Taxonomy" id="35708"/>
    <lineage>
        <taxon>Eukaryota</taxon>
        <taxon>Viridiplantae</taxon>
        <taxon>Streptophyta</taxon>
        <taxon>Embryophyta</taxon>
        <taxon>Tracheophyta</taxon>
        <taxon>Spermatophyta</taxon>
        <taxon>Magnoliopsida</taxon>
        <taxon>Liliopsida</taxon>
        <taxon>Poales</taxon>
        <taxon>Poaceae</taxon>
        <taxon>PACMAD clade</taxon>
        <taxon>Arundinoideae</taxon>
        <taxon>Arundineae</taxon>
        <taxon>Arundo</taxon>
    </lineage>
</organism>
<sequence>MVEIMWVGARTFPLLIAVLRSSGMGGGVISGTGEIFPSSTSFSNVSLIAFSRASYEVGTTAPASLRA</sequence>
<feature type="signal peptide" evidence="1">
    <location>
        <begin position="1"/>
        <end position="25"/>
    </location>
</feature>
<evidence type="ECO:0000256" key="1">
    <source>
        <dbReference type="SAM" id="SignalP"/>
    </source>
</evidence>
<protein>
    <recommendedName>
        <fullName evidence="3">Secreted protein</fullName>
    </recommendedName>
</protein>